<proteinExistence type="predicted"/>
<gene>
    <name evidence="2" type="ORF">SAMN05216240_2831</name>
</gene>
<evidence type="ECO:0000313" key="2">
    <source>
        <dbReference type="EMBL" id="SMR95801.1"/>
    </source>
</evidence>
<accession>A0ABY1SCG0</accession>
<dbReference type="Proteomes" id="UP000196803">
    <property type="component" value="Unassembled WGS sequence"/>
</dbReference>
<feature type="transmembrane region" description="Helical" evidence="1">
    <location>
        <begin position="251"/>
        <end position="268"/>
    </location>
</feature>
<reference evidence="2 3" key="1">
    <citation type="submission" date="2017-05" db="EMBL/GenBank/DDBJ databases">
        <authorList>
            <person name="Varghese N."/>
            <person name="Submissions S."/>
        </authorList>
    </citation>
    <scope>NUCLEOTIDE SEQUENCE [LARGE SCALE GENOMIC DNA]</scope>
    <source>
        <strain evidence="2 3">MACB1020</strain>
    </source>
</reference>
<keyword evidence="3" id="KW-1185">Reference proteome</keyword>
<name>A0ABY1SCG0_CALBS</name>
<dbReference type="EMBL" id="FXXC01000001">
    <property type="protein sequence ID" value="SMR95801.1"/>
    <property type="molecule type" value="Genomic_DNA"/>
</dbReference>
<feature type="transmembrane region" description="Helical" evidence="1">
    <location>
        <begin position="150"/>
        <end position="171"/>
    </location>
</feature>
<comment type="caution">
    <text evidence="2">The sequence shown here is derived from an EMBL/GenBank/DDBJ whole genome shotgun (WGS) entry which is preliminary data.</text>
</comment>
<sequence length="311" mass="35585">MKSKMKRILAIIVCISFILTFLPINSVSFAKPRYDVWKDKIKVYDVDKKIKTAEAENEGYKYIATLDKDTNEIKLKVKPTAAKKFDKSLDTSSPEERNFSVKVEYFDGENLKAKLIDEKTKEEYNIGDSDTVSAQYVIALPWALGLLEELLYILLGAAGIVFVAGYAYYLAEKVVDKVRNSSYDYFLAYISSDKKLFVGPAVDFGTAKATVLDSGDIFAKSRSLAELLAREVVFLHLLIVTHKHIIMNIKLLIMMTQIIFLTFMYFLMRLENDLIYSILIKLKLFKFQEVAKLTFKATFCSFKYKVVNAFI</sequence>
<evidence type="ECO:0000256" key="1">
    <source>
        <dbReference type="SAM" id="Phobius"/>
    </source>
</evidence>
<organism evidence="2 3">
    <name type="scientific">Caldicellulosiruptor bescii</name>
    <name type="common">Anaerocellum thermophilum</name>
    <dbReference type="NCBI Taxonomy" id="31899"/>
    <lineage>
        <taxon>Bacteria</taxon>
        <taxon>Bacillati</taxon>
        <taxon>Bacillota</taxon>
        <taxon>Bacillota incertae sedis</taxon>
        <taxon>Caldicellulosiruptorales</taxon>
        <taxon>Caldicellulosiruptoraceae</taxon>
        <taxon>Caldicellulosiruptor</taxon>
    </lineage>
</organism>
<evidence type="ECO:0000313" key="3">
    <source>
        <dbReference type="Proteomes" id="UP000196803"/>
    </source>
</evidence>
<dbReference type="RefSeq" id="WP_015906900.1">
    <property type="nucleotide sequence ID" value="NZ_FUZJ01000001.1"/>
</dbReference>
<keyword evidence="1" id="KW-0812">Transmembrane</keyword>
<keyword evidence="1" id="KW-1133">Transmembrane helix</keyword>
<keyword evidence="1" id="KW-0472">Membrane</keyword>
<protein>
    <submittedName>
        <fullName evidence="2">Uncharacterized protein</fullName>
    </submittedName>
</protein>
<dbReference type="GeneID" id="31771656"/>